<accession>A7BDU9</accession>
<evidence type="ECO:0000313" key="1">
    <source>
        <dbReference type="EMBL" id="EDN81373.1"/>
    </source>
</evidence>
<evidence type="ECO:0000313" key="2">
    <source>
        <dbReference type="Proteomes" id="UP000003553"/>
    </source>
</evidence>
<protein>
    <submittedName>
        <fullName evidence="1">Uncharacterized protein</fullName>
    </submittedName>
</protein>
<gene>
    <name evidence="1" type="ORF">ACTODO_01844</name>
</gene>
<dbReference type="AlphaFoldDB" id="A7BDU9"/>
<proteinExistence type="predicted"/>
<comment type="caution">
    <text evidence="1">The sequence shown here is derived from an EMBL/GenBank/DDBJ whole genome shotgun (WGS) entry which is preliminary data.</text>
</comment>
<organism evidence="1 2">
    <name type="scientific">Schaalia dentiphila ATCC 17982</name>
    <dbReference type="NCBI Taxonomy" id="411466"/>
    <lineage>
        <taxon>Bacteria</taxon>
        <taxon>Bacillati</taxon>
        <taxon>Actinomycetota</taxon>
        <taxon>Actinomycetes</taxon>
        <taxon>Actinomycetales</taxon>
        <taxon>Actinomycetaceae</taxon>
        <taxon>Schaalia</taxon>
        <taxon>Schaalia dentiphila</taxon>
    </lineage>
</organism>
<dbReference type="EMBL" id="AAYI02000004">
    <property type="protein sequence ID" value="EDN81373.1"/>
    <property type="molecule type" value="Genomic_DNA"/>
</dbReference>
<dbReference type="Proteomes" id="UP000003553">
    <property type="component" value="Unassembled WGS sequence"/>
</dbReference>
<keyword evidence="2" id="KW-1185">Reference proteome</keyword>
<reference evidence="1" key="2">
    <citation type="submission" date="2015-05" db="EMBL/GenBank/DDBJ databases">
        <title>Draft genome sequence of Actinomyces odontolyticus (ATCC 17982).</title>
        <authorList>
            <person name="Sudarsanam P."/>
            <person name="Ley R."/>
            <person name="Guruge J."/>
            <person name="Turnbaugh P.J."/>
            <person name="Mahowald M."/>
            <person name="Liep D."/>
            <person name="Gordon J."/>
        </authorList>
    </citation>
    <scope>NUCLEOTIDE SEQUENCE</scope>
    <source>
        <strain evidence="1">ATCC 17982</strain>
    </source>
</reference>
<name>A7BDU9_9ACTO</name>
<sequence>MIRYHNAVSMLSEKNFYMITALEHDEWVGFPQNSSGYFGDPLGNPLVVHRRRF</sequence>
<reference evidence="1" key="1">
    <citation type="submission" date="2007-04" db="EMBL/GenBank/DDBJ databases">
        <authorList>
            <person name="Fulton L."/>
            <person name="Clifton S."/>
            <person name="Fulton B."/>
            <person name="Xu J."/>
            <person name="Minx P."/>
            <person name="Pepin K.H."/>
            <person name="Johnson M."/>
            <person name="Thiruvilangam P."/>
            <person name="Bhonagiri V."/>
            <person name="Nash W.E."/>
            <person name="Mardis E.R."/>
            <person name="Wilson R.K."/>
        </authorList>
    </citation>
    <scope>NUCLEOTIDE SEQUENCE [LARGE SCALE GENOMIC DNA]</scope>
    <source>
        <strain evidence="1">ATCC 17982</strain>
    </source>
</reference>
<dbReference type="HOGENOM" id="CLU_3057670_0_0_11"/>